<gene>
    <name evidence="1" type="ORF">L210DRAFT_3549372</name>
</gene>
<dbReference type="AlphaFoldDB" id="A0AAD4BQ24"/>
<reference evidence="1" key="1">
    <citation type="submission" date="2019-10" db="EMBL/GenBank/DDBJ databases">
        <authorList>
            <consortium name="DOE Joint Genome Institute"/>
            <person name="Kuo A."/>
            <person name="Miyauchi S."/>
            <person name="Kiss E."/>
            <person name="Drula E."/>
            <person name="Kohler A."/>
            <person name="Sanchez-Garcia M."/>
            <person name="Andreopoulos B."/>
            <person name="Barry K.W."/>
            <person name="Bonito G."/>
            <person name="Buee M."/>
            <person name="Carver A."/>
            <person name="Chen C."/>
            <person name="Cichocki N."/>
            <person name="Clum A."/>
            <person name="Culley D."/>
            <person name="Crous P.W."/>
            <person name="Fauchery L."/>
            <person name="Girlanda M."/>
            <person name="Hayes R."/>
            <person name="Keri Z."/>
            <person name="LaButti K."/>
            <person name="Lipzen A."/>
            <person name="Lombard V."/>
            <person name="Magnuson J."/>
            <person name="Maillard F."/>
            <person name="Morin E."/>
            <person name="Murat C."/>
            <person name="Nolan M."/>
            <person name="Ohm R."/>
            <person name="Pangilinan J."/>
            <person name="Pereira M."/>
            <person name="Perotto S."/>
            <person name="Peter M."/>
            <person name="Riley R."/>
            <person name="Sitrit Y."/>
            <person name="Stielow B."/>
            <person name="Szollosi G."/>
            <person name="Zifcakova L."/>
            <person name="Stursova M."/>
            <person name="Spatafora J.W."/>
            <person name="Tedersoo L."/>
            <person name="Vaario L.-M."/>
            <person name="Yamada A."/>
            <person name="Yan M."/>
            <person name="Wang P."/>
            <person name="Xu J."/>
            <person name="Bruns T."/>
            <person name="Baldrian P."/>
            <person name="Vilgalys R."/>
            <person name="Henrissat B."/>
            <person name="Grigoriev I.V."/>
            <person name="Hibbett D."/>
            <person name="Nagy L.G."/>
            <person name="Martin F.M."/>
        </authorList>
    </citation>
    <scope>NUCLEOTIDE SEQUENCE</scope>
    <source>
        <strain evidence="1">BED1</strain>
    </source>
</reference>
<evidence type="ECO:0000313" key="1">
    <source>
        <dbReference type="EMBL" id="KAF8436307.1"/>
    </source>
</evidence>
<comment type="caution">
    <text evidence="1">The sequence shown here is derived from an EMBL/GenBank/DDBJ whole genome shotgun (WGS) entry which is preliminary data.</text>
</comment>
<reference evidence="1" key="2">
    <citation type="journal article" date="2020" name="Nat. Commun.">
        <title>Large-scale genome sequencing of mycorrhizal fungi provides insights into the early evolution of symbiotic traits.</title>
        <authorList>
            <person name="Miyauchi S."/>
            <person name="Kiss E."/>
            <person name="Kuo A."/>
            <person name="Drula E."/>
            <person name="Kohler A."/>
            <person name="Sanchez-Garcia M."/>
            <person name="Morin E."/>
            <person name="Andreopoulos B."/>
            <person name="Barry K.W."/>
            <person name="Bonito G."/>
            <person name="Buee M."/>
            <person name="Carver A."/>
            <person name="Chen C."/>
            <person name="Cichocki N."/>
            <person name="Clum A."/>
            <person name="Culley D."/>
            <person name="Crous P.W."/>
            <person name="Fauchery L."/>
            <person name="Girlanda M."/>
            <person name="Hayes R.D."/>
            <person name="Keri Z."/>
            <person name="LaButti K."/>
            <person name="Lipzen A."/>
            <person name="Lombard V."/>
            <person name="Magnuson J."/>
            <person name="Maillard F."/>
            <person name="Murat C."/>
            <person name="Nolan M."/>
            <person name="Ohm R.A."/>
            <person name="Pangilinan J."/>
            <person name="Pereira M.F."/>
            <person name="Perotto S."/>
            <person name="Peter M."/>
            <person name="Pfister S."/>
            <person name="Riley R."/>
            <person name="Sitrit Y."/>
            <person name="Stielow J.B."/>
            <person name="Szollosi G."/>
            <person name="Zifcakova L."/>
            <person name="Stursova M."/>
            <person name="Spatafora J.W."/>
            <person name="Tedersoo L."/>
            <person name="Vaario L.M."/>
            <person name="Yamada A."/>
            <person name="Yan M."/>
            <person name="Wang P."/>
            <person name="Xu J."/>
            <person name="Bruns T."/>
            <person name="Baldrian P."/>
            <person name="Vilgalys R."/>
            <person name="Dunand C."/>
            <person name="Henrissat B."/>
            <person name="Grigoriev I.V."/>
            <person name="Hibbett D."/>
            <person name="Nagy L.G."/>
            <person name="Martin F.M."/>
        </authorList>
    </citation>
    <scope>NUCLEOTIDE SEQUENCE</scope>
    <source>
        <strain evidence="1">BED1</strain>
    </source>
</reference>
<name>A0AAD4BQ24_BOLED</name>
<protein>
    <submittedName>
        <fullName evidence="1">Uncharacterized protein</fullName>
    </submittedName>
</protein>
<keyword evidence="2" id="KW-1185">Reference proteome</keyword>
<dbReference type="Proteomes" id="UP001194468">
    <property type="component" value="Unassembled WGS sequence"/>
</dbReference>
<dbReference type="EMBL" id="WHUW01000022">
    <property type="protein sequence ID" value="KAF8436307.1"/>
    <property type="molecule type" value="Genomic_DNA"/>
</dbReference>
<organism evidence="1 2">
    <name type="scientific">Boletus edulis BED1</name>
    <dbReference type="NCBI Taxonomy" id="1328754"/>
    <lineage>
        <taxon>Eukaryota</taxon>
        <taxon>Fungi</taxon>
        <taxon>Dikarya</taxon>
        <taxon>Basidiomycota</taxon>
        <taxon>Agaricomycotina</taxon>
        <taxon>Agaricomycetes</taxon>
        <taxon>Agaricomycetidae</taxon>
        <taxon>Boletales</taxon>
        <taxon>Boletineae</taxon>
        <taxon>Boletaceae</taxon>
        <taxon>Boletoideae</taxon>
        <taxon>Boletus</taxon>
    </lineage>
</organism>
<sequence length="52" mass="5704">MIPAFGNVNHRVCRGSYSIGPIPMYMSSCFNTTCSQVQPTETGWFQDQGDGS</sequence>
<evidence type="ECO:0000313" key="2">
    <source>
        <dbReference type="Proteomes" id="UP001194468"/>
    </source>
</evidence>
<proteinExistence type="predicted"/>
<accession>A0AAD4BQ24</accession>